<dbReference type="InterPro" id="IPR036259">
    <property type="entry name" value="MFS_trans_sf"/>
</dbReference>
<evidence type="ECO:0000256" key="1">
    <source>
        <dbReference type="ARBA" id="ARBA00022692"/>
    </source>
</evidence>
<feature type="transmembrane region" description="Helical" evidence="4">
    <location>
        <begin position="367"/>
        <end position="386"/>
    </location>
</feature>
<feature type="transmembrane region" description="Helical" evidence="4">
    <location>
        <begin position="82"/>
        <end position="99"/>
    </location>
</feature>
<proteinExistence type="predicted"/>
<feature type="transmembrane region" description="Helical" evidence="4">
    <location>
        <begin position="20"/>
        <end position="38"/>
    </location>
</feature>
<dbReference type="RefSeq" id="WP_202829141.1">
    <property type="nucleotide sequence ID" value="NZ_JAEUXJ010000038.1"/>
</dbReference>
<dbReference type="Pfam" id="PF07690">
    <property type="entry name" value="MFS_1"/>
    <property type="match status" value="1"/>
</dbReference>
<organism evidence="5 6">
    <name type="scientific">Belnapia mucosa</name>
    <dbReference type="NCBI Taxonomy" id="2804532"/>
    <lineage>
        <taxon>Bacteria</taxon>
        <taxon>Pseudomonadati</taxon>
        <taxon>Pseudomonadota</taxon>
        <taxon>Alphaproteobacteria</taxon>
        <taxon>Acetobacterales</taxon>
        <taxon>Roseomonadaceae</taxon>
        <taxon>Belnapia</taxon>
    </lineage>
</organism>
<dbReference type="PANTHER" id="PTHR11360">
    <property type="entry name" value="MONOCARBOXYLATE TRANSPORTER"/>
    <property type="match status" value="1"/>
</dbReference>
<feature type="transmembrane region" description="Helical" evidence="4">
    <location>
        <begin position="171"/>
        <end position="194"/>
    </location>
</feature>
<dbReference type="Proteomes" id="UP000606490">
    <property type="component" value="Unassembled WGS sequence"/>
</dbReference>
<protein>
    <submittedName>
        <fullName evidence="5">MFS transporter</fullName>
    </submittedName>
</protein>
<keyword evidence="3 4" id="KW-0472">Membrane</keyword>
<feature type="transmembrane region" description="Helical" evidence="4">
    <location>
        <begin position="215"/>
        <end position="238"/>
    </location>
</feature>
<dbReference type="EMBL" id="JAEUXJ010000038">
    <property type="protein sequence ID" value="MBL6459407.1"/>
    <property type="molecule type" value="Genomic_DNA"/>
</dbReference>
<dbReference type="InterPro" id="IPR011701">
    <property type="entry name" value="MFS"/>
</dbReference>
<feature type="transmembrane region" description="Helical" evidence="4">
    <location>
        <begin position="105"/>
        <end position="125"/>
    </location>
</feature>
<sequence length="393" mass="40217">MPDPAEATPPTRRLTLSLGLHQLLAWATTFYVPAVIVGDVARDLGTSPSVLIAGFSGALLITGVCSPMVGSWIGRAGGRKPMAAGALISAAGLLLLAGAPNLATWWLAWAVLGLGMALSLYDAAFATAGATLGPAAPATITGIALIGGFASTLGWPIGSLLLNELGWRSTLLAYAALQVVISLPLILSTVPALVACSALPSKPPPEDHRRDRLQLASLTGFFALRWFITSAIAAHVLLLMSGLGLRPAQAMMAAMLIGPGQVAGRLLDWLAARWLGPLSRARIGALLFPIGSLLLLSGLPEAAFGFALLYGVSNGILTVNRGTLPLLILGPQGYAARIGQIALPVMLAQASAPTLAAPLIARVAEPEVILLAGAVAGVSALMLLPLRIRHAGG</sequence>
<keyword evidence="1 4" id="KW-0812">Transmembrane</keyword>
<evidence type="ECO:0000256" key="3">
    <source>
        <dbReference type="ARBA" id="ARBA00023136"/>
    </source>
</evidence>
<feature type="transmembrane region" description="Helical" evidence="4">
    <location>
        <begin position="132"/>
        <end position="151"/>
    </location>
</feature>
<dbReference type="Gene3D" id="1.20.1250.20">
    <property type="entry name" value="MFS general substrate transporter like domains"/>
    <property type="match status" value="1"/>
</dbReference>
<feature type="transmembrane region" description="Helical" evidence="4">
    <location>
        <begin position="283"/>
        <end position="300"/>
    </location>
</feature>
<dbReference type="InterPro" id="IPR050327">
    <property type="entry name" value="Proton-linked_MCT"/>
</dbReference>
<accession>A0ABS1VCJ4</accession>
<dbReference type="SUPFAM" id="SSF103473">
    <property type="entry name" value="MFS general substrate transporter"/>
    <property type="match status" value="1"/>
</dbReference>
<keyword evidence="2 4" id="KW-1133">Transmembrane helix</keyword>
<keyword evidence="6" id="KW-1185">Reference proteome</keyword>
<evidence type="ECO:0000313" key="5">
    <source>
        <dbReference type="EMBL" id="MBL6459407.1"/>
    </source>
</evidence>
<evidence type="ECO:0000313" key="6">
    <source>
        <dbReference type="Proteomes" id="UP000606490"/>
    </source>
</evidence>
<evidence type="ECO:0000256" key="2">
    <source>
        <dbReference type="ARBA" id="ARBA00022989"/>
    </source>
</evidence>
<feature type="transmembrane region" description="Helical" evidence="4">
    <location>
        <begin position="50"/>
        <end position="70"/>
    </location>
</feature>
<comment type="caution">
    <text evidence="5">The sequence shown here is derived from an EMBL/GenBank/DDBJ whole genome shotgun (WGS) entry which is preliminary data.</text>
</comment>
<evidence type="ECO:0000256" key="4">
    <source>
        <dbReference type="SAM" id="Phobius"/>
    </source>
</evidence>
<dbReference type="PANTHER" id="PTHR11360:SF308">
    <property type="entry name" value="BLL3089 PROTEIN"/>
    <property type="match status" value="1"/>
</dbReference>
<reference evidence="5 6" key="1">
    <citation type="submission" date="2021-01" db="EMBL/GenBank/DDBJ databases">
        <title>Belnapia mucosa sp. nov. and Belnapia arida sp. nov., isolated from the Tabernas Desert (Almeria, Spain).</title>
        <authorList>
            <person name="Molina-Menor E."/>
            <person name="Vidal-Verdu A."/>
            <person name="Calonge A."/>
            <person name="Satari L."/>
            <person name="Pereto Magraner J."/>
            <person name="Porcar Miralles M."/>
        </authorList>
    </citation>
    <scope>NUCLEOTIDE SEQUENCE [LARGE SCALE GENOMIC DNA]</scope>
    <source>
        <strain evidence="5 6">T6</strain>
    </source>
</reference>
<gene>
    <name evidence="5" type="ORF">JMJ55_29255</name>
</gene>
<name>A0ABS1VCJ4_9PROT</name>